<dbReference type="InterPro" id="IPR016181">
    <property type="entry name" value="Acyl_CoA_acyltransferase"/>
</dbReference>
<protein>
    <submittedName>
        <fullName evidence="2">Acetyltransferase (GNAT) family protein</fullName>
    </submittedName>
</protein>
<dbReference type="OrthoDB" id="9799154at2"/>
<keyword evidence="3" id="KW-1185">Reference proteome</keyword>
<proteinExistence type="predicted"/>
<organism evidence="2 3">
    <name type="scientific">Cohaesibacter marisflavi</name>
    <dbReference type="NCBI Taxonomy" id="655353"/>
    <lineage>
        <taxon>Bacteria</taxon>
        <taxon>Pseudomonadati</taxon>
        <taxon>Pseudomonadota</taxon>
        <taxon>Alphaproteobacteria</taxon>
        <taxon>Hyphomicrobiales</taxon>
        <taxon>Cohaesibacteraceae</taxon>
    </lineage>
</organism>
<evidence type="ECO:0000313" key="3">
    <source>
        <dbReference type="Proteomes" id="UP000199236"/>
    </source>
</evidence>
<dbReference type="STRING" id="655353.SAMN04488056_103249"/>
<dbReference type="EMBL" id="FOVR01000003">
    <property type="protein sequence ID" value="SFO12521.1"/>
    <property type="molecule type" value="Genomic_DNA"/>
</dbReference>
<dbReference type="Proteomes" id="UP000199236">
    <property type="component" value="Unassembled WGS sequence"/>
</dbReference>
<gene>
    <name evidence="2" type="ORF">SAMN04488056_103249</name>
</gene>
<dbReference type="CDD" id="cd04301">
    <property type="entry name" value="NAT_SF"/>
    <property type="match status" value="1"/>
</dbReference>
<dbReference type="AlphaFoldDB" id="A0A1I5EN97"/>
<reference evidence="2 3" key="1">
    <citation type="submission" date="2016-10" db="EMBL/GenBank/DDBJ databases">
        <authorList>
            <person name="de Groot N.N."/>
        </authorList>
    </citation>
    <scope>NUCLEOTIDE SEQUENCE [LARGE SCALE GENOMIC DNA]</scope>
    <source>
        <strain evidence="2 3">CGMCC 1.9157</strain>
    </source>
</reference>
<feature type="domain" description="N-acetyltransferase" evidence="1">
    <location>
        <begin position="7"/>
        <end position="177"/>
    </location>
</feature>
<name>A0A1I5EN97_9HYPH</name>
<evidence type="ECO:0000259" key="1">
    <source>
        <dbReference type="PROSITE" id="PS51186"/>
    </source>
</evidence>
<dbReference type="Pfam" id="PF00583">
    <property type="entry name" value="Acetyltransf_1"/>
    <property type="match status" value="1"/>
</dbReference>
<keyword evidence="2" id="KW-0808">Transferase</keyword>
<dbReference type="SUPFAM" id="SSF55729">
    <property type="entry name" value="Acyl-CoA N-acyltransferases (Nat)"/>
    <property type="match status" value="1"/>
</dbReference>
<accession>A0A1I5EN97</accession>
<sequence length="192" mass="21452">MTLSLATSLSIATPEDAQAIAELKVICWRDAYEGLMPKASLDGLNAAEEVPHWRDWLADETAGLVARLLWLDDTLVGYGLAGPMRLGDRPGKEIKADGELYALYIHPDFQHRTFGRTLLAALVDAMMNKGCKSIGVWMIGGHIRAEQFYLKLGAEEVTKRVEIHHGRIAYREKGWIWSDLPKLSARLTIRPV</sequence>
<dbReference type="GO" id="GO:0016747">
    <property type="term" value="F:acyltransferase activity, transferring groups other than amino-acyl groups"/>
    <property type="evidence" value="ECO:0007669"/>
    <property type="project" value="InterPro"/>
</dbReference>
<evidence type="ECO:0000313" key="2">
    <source>
        <dbReference type="EMBL" id="SFO12521.1"/>
    </source>
</evidence>
<dbReference type="InterPro" id="IPR000182">
    <property type="entry name" value="GNAT_dom"/>
</dbReference>
<dbReference type="PROSITE" id="PS51186">
    <property type="entry name" value="GNAT"/>
    <property type="match status" value="1"/>
</dbReference>
<dbReference type="Gene3D" id="3.40.630.30">
    <property type="match status" value="1"/>
</dbReference>
<dbReference type="RefSeq" id="WP_090070889.1">
    <property type="nucleotide sequence ID" value="NZ_FOVR01000003.1"/>
</dbReference>